<dbReference type="PANTHER" id="PTHR30399">
    <property type="entry name" value="UNCHARACTERIZED PROTEIN YGJP"/>
    <property type="match status" value="1"/>
</dbReference>
<organism evidence="2 3">
    <name type="scientific">Iningainema tapete BLCC-T55</name>
    <dbReference type="NCBI Taxonomy" id="2748662"/>
    <lineage>
        <taxon>Bacteria</taxon>
        <taxon>Bacillati</taxon>
        <taxon>Cyanobacteriota</taxon>
        <taxon>Cyanophyceae</taxon>
        <taxon>Nostocales</taxon>
        <taxon>Scytonemataceae</taxon>
        <taxon>Iningainema tapete</taxon>
    </lineage>
</organism>
<dbReference type="RefSeq" id="WP_190836268.1">
    <property type="nucleotide sequence ID" value="NZ_CAWPPI010000107.1"/>
</dbReference>
<evidence type="ECO:0000313" key="2">
    <source>
        <dbReference type="EMBL" id="MBD2777196.1"/>
    </source>
</evidence>
<proteinExistence type="predicted"/>
<evidence type="ECO:0000313" key="3">
    <source>
        <dbReference type="Proteomes" id="UP000629098"/>
    </source>
</evidence>
<reference evidence="2" key="1">
    <citation type="submission" date="2020-09" db="EMBL/GenBank/DDBJ databases">
        <title>Iningainema tapete sp. nov. (Scytonemataceae, Cyanobacteria) from greenhouses in central Florida (USA) produces two types of nodularin with biosynthetic potential for microcystin-LR and anabaenopeptins.</title>
        <authorList>
            <person name="Berthold D.E."/>
            <person name="Lefler F.W."/>
            <person name="Huang I.-S."/>
            <person name="Abdulla H."/>
            <person name="Zimba P.V."/>
            <person name="Laughinghouse H.D. IV."/>
        </authorList>
    </citation>
    <scope>NUCLEOTIDE SEQUENCE</scope>
    <source>
        <strain evidence="2">BLCCT55</strain>
    </source>
</reference>
<keyword evidence="3" id="KW-1185">Reference proteome</keyword>
<sequence>MSESVVIDDLYFVLQRSDQRKTVGITVDRDGELILKAPVDCPLEVIEQIAEEKRFWIYTKLAQKELLFQNRSEKEFVNGEGFYYLGRSYRLLLIPPSSSTPLRLHQGRFMLKSDELSYAKKYFTHWYTEHAQLWLKRQVNLLAPRIGVIPRIIQVRDLGFRWGSCGSNGNIYFHWLTILLPPRIIEYIVVHELVHLHEPDHNTSFWKSIERAMPDFAARKQWLAENGSRFRL</sequence>
<dbReference type="PANTHER" id="PTHR30399:SF1">
    <property type="entry name" value="UTP PYROPHOSPHATASE"/>
    <property type="match status" value="1"/>
</dbReference>
<dbReference type="Proteomes" id="UP000629098">
    <property type="component" value="Unassembled WGS sequence"/>
</dbReference>
<dbReference type="InterPro" id="IPR002725">
    <property type="entry name" value="YgjP-like_metallopeptidase"/>
</dbReference>
<accession>A0A8J7CAJ4</accession>
<gene>
    <name evidence="2" type="ORF">ICL16_35420</name>
</gene>
<dbReference type="Pfam" id="PF01863">
    <property type="entry name" value="YgjP-like"/>
    <property type="match status" value="1"/>
</dbReference>
<dbReference type="AlphaFoldDB" id="A0A8J7CAJ4"/>
<name>A0A8J7CAJ4_9CYAN</name>
<dbReference type="EMBL" id="JACXAE010000107">
    <property type="protein sequence ID" value="MBD2777196.1"/>
    <property type="molecule type" value="Genomic_DNA"/>
</dbReference>
<feature type="domain" description="YgjP-like metallopeptidase" evidence="1">
    <location>
        <begin position="21"/>
        <end position="225"/>
    </location>
</feature>
<protein>
    <submittedName>
        <fullName evidence="2">M48 family metallopeptidase</fullName>
    </submittedName>
</protein>
<dbReference type="Gene3D" id="3.30.2010.10">
    <property type="entry name" value="Metalloproteases ('zincins'), catalytic domain"/>
    <property type="match status" value="1"/>
</dbReference>
<evidence type="ECO:0000259" key="1">
    <source>
        <dbReference type="Pfam" id="PF01863"/>
    </source>
</evidence>
<dbReference type="InterPro" id="IPR053136">
    <property type="entry name" value="UTP_pyrophosphatase-like"/>
</dbReference>
<comment type="caution">
    <text evidence="2">The sequence shown here is derived from an EMBL/GenBank/DDBJ whole genome shotgun (WGS) entry which is preliminary data.</text>
</comment>
<dbReference type="CDD" id="cd07344">
    <property type="entry name" value="M48_yhfN_like"/>
    <property type="match status" value="1"/>
</dbReference>